<dbReference type="GO" id="GO:0046654">
    <property type="term" value="P:tetrahydrofolate biosynthetic process"/>
    <property type="evidence" value="ECO:0007669"/>
    <property type="project" value="UniProtKB-UniPathway"/>
</dbReference>
<comment type="caution">
    <text evidence="26">The sequence shown here is derived from an EMBL/GenBank/DDBJ whole genome shotgun (WGS) entry which is preliminary data.</text>
</comment>
<gene>
    <name evidence="26" type="ORF">EKM59_07225</name>
</gene>
<comment type="catalytic activity">
    <reaction evidence="19">
        <text>(6S)-5,6,7,8-tetrahydrofolyl-(gamma-L-Glu)(n) + L-glutamate + ATP = (6S)-5,6,7,8-tetrahydrofolyl-(gamma-L-Glu)(n+1) + ADP + phosphate + H(+)</text>
        <dbReference type="Rhea" id="RHEA:10580"/>
        <dbReference type="Rhea" id="RHEA-COMP:14738"/>
        <dbReference type="Rhea" id="RHEA-COMP:14740"/>
        <dbReference type="ChEBI" id="CHEBI:15378"/>
        <dbReference type="ChEBI" id="CHEBI:29985"/>
        <dbReference type="ChEBI" id="CHEBI:30616"/>
        <dbReference type="ChEBI" id="CHEBI:43474"/>
        <dbReference type="ChEBI" id="CHEBI:141005"/>
        <dbReference type="ChEBI" id="CHEBI:456216"/>
        <dbReference type="EC" id="6.3.2.17"/>
    </reaction>
</comment>
<feature type="domain" description="Mur ligase C-terminal" evidence="24">
    <location>
        <begin position="287"/>
        <end position="407"/>
    </location>
</feature>
<dbReference type="OrthoDB" id="9809356at2"/>
<dbReference type="NCBIfam" id="TIGR01499">
    <property type="entry name" value="folC"/>
    <property type="match status" value="1"/>
</dbReference>
<evidence type="ECO:0000256" key="5">
    <source>
        <dbReference type="ARBA" id="ARBA00008276"/>
    </source>
</evidence>
<dbReference type="GO" id="GO:0005524">
    <property type="term" value="F:ATP binding"/>
    <property type="evidence" value="ECO:0007669"/>
    <property type="project" value="UniProtKB-KW"/>
</dbReference>
<comment type="subunit">
    <text evidence="6">Monomer.</text>
</comment>
<dbReference type="GO" id="GO:0008841">
    <property type="term" value="F:dihydrofolate synthase activity"/>
    <property type="evidence" value="ECO:0007669"/>
    <property type="project" value="UniProtKB-EC"/>
</dbReference>
<dbReference type="InterPro" id="IPR013221">
    <property type="entry name" value="Mur_ligase_cen"/>
</dbReference>
<evidence type="ECO:0000256" key="9">
    <source>
        <dbReference type="ARBA" id="ARBA00019357"/>
    </source>
</evidence>
<reference evidence="26 27" key="1">
    <citation type="submission" date="2018-12" db="EMBL/GenBank/DDBJ databases">
        <title>Legionella sp,whole genome shotgun sequence.</title>
        <authorList>
            <person name="Wu H."/>
        </authorList>
    </citation>
    <scope>NUCLEOTIDE SEQUENCE [LARGE SCALE GENOMIC DNA]</scope>
    <source>
        <strain evidence="27">km714</strain>
    </source>
</reference>
<evidence type="ECO:0000256" key="6">
    <source>
        <dbReference type="ARBA" id="ARBA00011245"/>
    </source>
</evidence>
<dbReference type="PIRSF" id="PIRSF001563">
    <property type="entry name" value="Folylpolyglu_synth"/>
    <property type="match status" value="1"/>
</dbReference>
<dbReference type="RefSeq" id="WP_126954929.1">
    <property type="nucleotide sequence ID" value="NZ_RZGR01000019.1"/>
</dbReference>
<dbReference type="AlphaFoldDB" id="A0A433JIM8"/>
<evidence type="ECO:0000259" key="24">
    <source>
        <dbReference type="Pfam" id="PF02875"/>
    </source>
</evidence>
<dbReference type="InterPro" id="IPR036615">
    <property type="entry name" value="Mur_ligase_C_dom_sf"/>
</dbReference>
<dbReference type="Proteomes" id="UP000288012">
    <property type="component" value="Unassembled WGS sequence"/>
</dbReference>
<dbReference type="InterPro" id="IPR004101">
    <property type="entry name" value="Mur_ligase_C"/>
</dbReference>
<dbReference type="NCBIfam" id="NF008101">
    <property type="entry name" value="PRK10846.1"/>
    <property type="match status" value="1"/>
</dbReference>
<dbReference type="InterPro" id="IPR001645">
    <property type="entry name" value="Folylpolyglutamate_synth"/>
</dbReference>
<dbReference type="EC" id="6.3.2.17" evidence="8"/>
<comment type="pathway">
    <text evidence="4">Cofactor biosynthesis; tetrahydrofolylpolyglutamate biosynthesis.</text>
</comment>
<sequence>MNNFVHYTLADWLLYLEERHQQEIQLGLARVLNVARKLDLHRFTVPVITVAGTNGKGSTVAALEAIYGSAGYRTGVYTSPHLLMFNERIRVNQQAISDEDLCAAFSVIEQARGNIHLTYFEVATLAALLHFKQSGLDLIILEVGMGGRADATNVVDADLAIITTIAWDHCEYLGDTLEQIGYEKAGILRKNKFFIYADDNPPSSVIEEAKRQHTISCFLNLDYRFEEIDRSFQIHQGLQCLPLLPVPGINLKAAAAAIMAVRCLHERLPVEDANLYDAMQNVFIPCRQQIIKNKATVILDVAHNSQSVDLLAGFVAKYAQGRNVYAVFSALKDKDLCGLIEPMRLLIKAWYPALLQNKRAADVKMLNHAFRKIIAYEPKCYEHPCKAYQAIYEQAGVEDVIVVYGSFHTVGPIWDKLKTSSHPINCTQQNNHRRS</sequence>
<dbReference type="FunFam" id="3.40.1190.10:FF:000004">
    <property type="entry name" value="Dihydrofolate synthase/folylpolyglutamate synthase"/>
    <property type="match status" value="1"/>
</dbReference>
<dbReference type="Pfam" id="PF08245">
    <property type="entry name" value="Mur_ligase_M"/>
    <property type="match status" value="1"/>
</dbReference>
<evidence type="ECO:0000256" key="13">
    <source>
        <dbReference type="ARBA" id="ARBA00022840"/>
    </source>
</evidence>
<evidence type="ECO:0000256" key="11">
    <source>
        <dbReference type="ARBA" id="ARBA00022723"/>
    </source>
</evidence>
<dbReference type="EMBL" id="RZGR01000019">
    <property type="protein sequence ID" value="RUQ85201.1"/>
    <property type="molecule type" value="Genomic_DNA"/>
</dbReference>
<keyword evidence="13 23" id="KW-0067">ATP-binding</keyword>
<dbReference type="PROSITE" id="PS01012">
    <property type="entry name" value="FOLYLPOLYGLU_SYNT_2"/>
    <property type="match status" value="1"/>
</dbReference>
<dbReference type="SUPFAM" id="SSF53623">
    <property type="entry name" value="MurD-like peptide ligases, catalytic domain"/>
    <property type="match status" value="1"/>
</dbReference>
<organism evidence="26 27">
    <name type="scientific">Legionella septentrionalis</name>
    <dbReference type="NCBI Taxonomy" id="2498109"/>
    <lineage>
        <taxon>Bacteria</taxon>
        <taxon>Pseudomonadati</taxon>
        <taxon>Pseudomonadota</taxon>
        <taxon>Gammaproteobacteria</taxon>
        <taxon>Legionellales</taxon>
        <taxon>Legionellaceae</taxon>
        <taxon>Legionella</taxon>
    </lineage>
</organism>
<keyword evidence="12 23" id="KW-0547">Nucleotide-binding</keyword>
<evidence type="ECO:0000256" key="18">
    <source>
        <dbReference type="ARBA" id="ARBA00032510"/>
    </source>
</evidence>
<feature type="domain" description="Mur ligase central" evidence="25">
    <location>
        <begin position="50"/>
        <end position="214"/>
    </location>
</feature>
<evidence type="ECO:0000256" key="16">
    <source>
        <dbReference type="ARBA" id="ARBA00030048"/>
    </source>
</evidence>
<protein>
    <recommendedName>
        <fullName evidence="9">Dihydrofolate synthase/folylpolyglutamate synthase</fullName>
        <ecNumber evidence="7">6.3.2.12</ecNumber>
        <ecNumber evidence="8">6.3.2.17</ecNumber>
    </recommendedName>
    <alternativeName>
        <fullName evidence="18">Folylpoly-gamma-glutamate synthetase-dihydrofolate synthetase</fullName>
    </alternativeName>
    <alternativeName>
        <fullName evidence="16">Folylpolyglutamate synthetase</fullName>
    </alternativeName>
    <alternativeName>
        <fullName evidence="17">Tetrahydrofolylpolyglutamate synthase</fullName>
    </alternativeName>
</protein>
<comment type="cofactor">
    <cofactor evidence="1">
        <name>Mg(2+)</name>
        <dbReference type="ChEBI" id="CHEBI:18420"/>
    </cofactor>
</comment>
<evidence type="ECO:0000256" key="15">
    <source>
        <dbReference type="ARBA" id="ARBA00022909"/>
    </source>
</evidence>
<evidence type="ECO:0000256" key="1">
    <source>
        <dbReference type="ARBA" id="ARBA00001946"/>
    </source>
</evidence>
<dbReference type="EC" id="6.3.2.12" evidence="7"/>
<evidence type="ECO:0000256" key="7">
    <source>
        <dbReference type="ARBA" id="ARBA00013023"/>
    </source>
</evidence>
<name>A0A433JIM8_9GAMM</name>
<keyword evidence="27" id="KW-1185">Reference proteome</keyword>
<keyword evidence="11" id="KW-0479">Metal-binding</keyword>
<comment type="similarity">
    <text evidence="5 23">Belongs to the folylpolyglutamate synthase family.</text>
</comment>
<dbReference type="Gene3D" id="3.40.1190.10">
    <property type="entry name" value="Mur-like, catalytic domain"/>
    <property type="match status" value="1"/>
</dbReference>
<comment type="catalytic activity">
    <reaction evidence="22">
        <text>7,8-dihydropteroate + L-glutamate + ATP = 7,8-dihydrofolate + ADP + phosphate + H(+)</text>
        <dbReference type="Rhea" id="RHEA:23584"/>
        <dbReference type="ChEBI" id="CHEBI:15378"/>
        <dbReference type="ChEBI" id="CHEBI:17839"/>
        <dbReference type="ChEBI" id="CHEBI:29985"/>
        <dbReference type="ChEBI" id="CHEBI:30616"/>
        <dbReference type="ChEBI" id="CHEBI:43474"/>
        <dbReference type="ChEBI" id="CHEBI:57451"/>
        <dbReference type="ChEBI" id="CHEBI:456216"/>
        <dbReference type="EC" id="6.3.2.12"/>
    </reaction>
</comment>
<evidence type="ECO:0000256" key="23">
    <source>
        <dbReference type="PIRNR" id="PIRNR001563"/>
    </source>
</evidence>
<evidence type="ECO:0000259" key="25">
    <source>
        <dbReference type="Pfam" id="PF08245"/>
    </source>
</evidence>
<evidence type="ECO:0000256" key="14">
    <source>
        <dbReference type="ARBA" id="ARBA00022842"/>
    </source>
</evidence>
<dbReference type="SUPFAM" id="SSF53244">
    <property type="entry name" value="MurD-like peptide ligases, peptide-binding domain"/>
    <property type="match status" value="1"/>
</dbReference>
<evidence type="ECO:0000256" key="10">
    <source>
        <dbReference type="ARBA" id="ARBA00022598"/>
    </source>
</evidence>
<evidence type="ECO:0000256" key="21">
    <source>
        <dbReference type="ARBA" id="ARBA00049035"/>
    </source>
</evidence>
<dbReference type="GO" id="GO:0004326">
    <property type="term" value="F:tetrahydrofolylpolyglutamate synthase activity"/>
    <property type="evidence" value="ECO:0007669"/>
    <property type="project" value="UniProtKB-EC"/>
</dbReference>
<comment type="pathway">
    <text evidence="3">Cofactor biosynthesis; tetrahydrofolate biosynthesis; 7,8-dihydrofolate from 2-amino-4-hydroxy-6-hydroxymethyl-7,8-dihydropteridine diphosphate and 4-aminobenzoate: step 2/2.</text>
</comment>
<comment type="catalytic activity">
    <reaction evidence="21">
        <text>(6R)-5,10-methylenetetrahydrofolyl-(gamma-L-Glu)(n) + L-glutamate + ATP = (6R)-5,10-methylenetetrahydrofolyl-(gamma-L-Glu)(n+1) + ADP + phosphate + H(+)</text>
        <dbReference type="Rhea" id="RHEA:51912"/>
        <dbReference type="Rhea" id="RHEA-COMP:13257"/>
        <dbReference type="Rhea" id="RHEA-COMP:13258"/>
        <dbReference type="ChEBI" id="CHEBI:15378"/>
        <dbReference type="ChEBI" id="CHEBI:29985"/>
        <dbReference type="ChEBI" id="CHEBI:30616"/>
        <dbReference type="ChEBI" id="CHEBI:43474"/>
        <dbReference type="ChEBI" id="CHEBI:136572"/>
        <dbReference type="ChEBI" id="CHEBI:456216"/>
        <dbReference type="EC" id="6.3.2.17"/>
    </reaction>
</comment>
<dbReference type="InterPro" id="IPR018109">
    <property type="entry name" value="Folylpolyglutamate_synth_CS"/>
</dbReference>
<dbReference type="GO" id="GO:0046656">
    <property type="term" value="P:folic acid biosynthetic process"/>
    <property type="evidence" value="ECO:0007669"/>
    <property type="project" value="UniProtKB-KW"/>
</dbReference>
<evidence type="ECO:0000256" key="3">
    <source>
        <dbReference type="ARBA" id="ARBA00004799"/>
    </source>
</evidence>
<keyword evidence="14" id="KW-0460">Magnesium</keyword>
<keyword evidence="15" id="KW-0289">Folate biosynthesis</keyword>
<evidence type="ECO:0000313" key="26">
    <source>
        <dbReference type="EMBL" id="RUQ85201.1"/>
    </source>
</evidence>
<dbReference type="Pfam" id="PF02875">
    <property type="entry name" value="Mur_ligase_C"/>
    <property type="match status" value="1"/>
</dbReference>
<dbReference type="GO" id="GO:0046872">
    <property type="term" value="F:metal ion binding"/>
    <property type="evidence" value="ECO:0007669"/>
    <property type="project" value="UniProtKB-KW"/>
</dbReference>
<evidence type="ECO:0000256" key="8">
    <source>
        <dbReference type="ARBA" id="ARBA00013025"/>
    </source>
</evidence>
<accession>A0A433JIM8</accession>
<comment type="catalytic activity">
    <reaction evidence="20">
        <text>10-formyltetrahydrofolyl-(gamma-L-Glu)(n) + L-glutamate + ATP = 10-formyltetrahydrofolyl-(gamma-L-Glu)(n+1) + ADP + phosphate + H(+)</text>
        <dbReference type="Rhea" id="RHEA:51904"/>
        <dbReference type="Rhea" id="RHEA-COMP:13088"/>
        <dbReference type="Rhea" id="RHEA-COMP:14300"/>
        <dbReference type="ChEBI" id="CHEBI:15378"/>
        <dbReference type="ChEBI" id="CHEBI:29985"/>
        <dbReference type="ChEBI" id="CHEBI:30616"/>
        <dbReference type="ChEBI" id="CHEBI:43474"/>
        <dbReference type="ChEBI" id="CHEBI:134413"/>
        <dbReference type="ChEBI" id="CHEBI:456216"/>
        <dbReference type="EC" id="6.3.2.17"/>
    </reaction>
</comment>
<evidence type="ECO:0000256" key="20">
    <source>
        <dbReference type="ARBA" id="ARBA00047808"/>
    </source>
</evidence>
<evidence type="ECO:0000256" key="2">
    <source>
        <dbReference type="ARBA" id="ARBA00002714"/>
    </source>
</evidence>
<evidence type="ECO:0000256" key="17">
    <source>
        <dbReference type="ARBA" id="ARBA00030592"/>
    </source>
</evidence>
<dbReference type="GO" id="GO:0005737">
    <property type="term" value="C:cytoplasm"/>
    <property type="evidence" value="ECO:0007669"/>
    <property type="project" value="TreeGrafter"/>
</dbReference>
<dbReference type="PANTHER" id="PTHR11136:SF0">
    <property type="entry name" value="DIHYDROFOLATE SYNTHETASE-RELATED"/>
    <property type="match status" value="1"/>
</dbReference>
<evidence type="ECO:0000256" key="12">
    <source>
        <dbReference type="ARBA" id="ARBA00022741"/>
    </source>
</evidence>
<evidence type="ECO:0000256" key="19">
    <source>
        <dbReference type="ARBA" id="ARBA00047493"/>
    </source>
</evidence>
<dbReference type="Gene3D" id="3.90.190.20">
    <property type="entry name" value="Mur ligase, C-terminal domain"/>
    <property type="match status" value="1"/>
</dbReference>
<keyword evidence="10 23" id="KW-0436">Ligase</keyword>
<dbReference type="PANTHER" id="PTHR11136">
    <property type="entry name" value="FOLYLPOLYGLUTAMATE SYNTHASE-RELATED"/>
    <property type="match status" value="1"/>
</dbReference>
<evidence type="ECO:0000313" key="27">
    <source>
        <dbReference type="Proteomes" id="UP000288012"/>
    </source>
</evidence>
<proteinExistence type="inferred from homology"/>
<dbReference type="InterPro" id="IPR036565">
    <property type="entry name" value="Mur-like_cat_sf"/>
</dbReference>
<comment type="function">
    <text evidence="2">Functions in two distinct reactions of the de novo folate biosynthetic pathway. Catalyzes the addition of a glutamate residue to dihydropteroate (7,8-dihydropteroate or H2Pte) to form dihydrofolate (7,8-dihydrofolate monoglutamate or H2Pte-Glu). Also catalyzes successive additions of L-glutamate to tetrahydrofolate or 10-formyltetrahydrofolate or 5,10-methylenetetrahydrofolate, leading to folylpolyglutamate derivatives.</text>
</comment>
<evidence type="ECO:0000256" key="4">
    <source>
        <dbReference type="ARBA" id="ARBA00005150"/>
    </source>
</evidence>
<evidence type="ECO:0000256" key="22">
    <source>
        <dbReference type="ARBA" id="ARBA00049161"/>
    </source>
</evidence>
<dbReference type="UniPathway" id="UPA00077">
    <property type="reaction ID" value="UER00157"/>
</dbReference>